<dbReference type="Proteomes" id="UP000580830">
    <property type="component" value="Unassembled WGS sequence"/>
</dbReference>
<accession>A0A832PLV0</accession>
<proteinExistence type="predicted"/>
<dbReference type="EMBL" id="DULP01000066">
    <property type="protein sequence ID" value="HHW33342.1"/>
    <property type="molecule type" value="Genomic_DNA"/>
</dbReference>
<dbReference type="InterPro" id="IPR011114">
    <property type="entry name" value="RuvA_C"/>
</dbReference>
<dbReference type="InterPro" id="IPR036267">
    <property type="entry name" value="RuvA_C_sf"/>
</dbReference>
<dbReference type="GO" id="GO:0005524">
    <property type="term" value="F:ATP binding"/>
    <property type="evidence" value="ECO:0007669"/>
    <property type="project" value="InterPro"/>
</dbReference>
<dbReference type="GO" id="GO:0006310">
    <property type="term" value="P:DNA recombination"/>
    <property type="evidence" value="ECO:0007669"/>
    <property type="project" value="InterPro"/>
</dbReference>
<evidence type="ECO:0000259" key="1">
    <source>
        <dbReference type="Pfam" id="PF07499"/>
    </source>
</evidence>
<reference evidence="2 3" key="1">
    <citation type="journal article" date="2020" name="Biotechnol. Biofuels">
        <title>New insights from the biogas microbiome by comprehensive genome-resolved metagenomics of nearly 1600 species originating from multiple anaerobic digesters.</title>
        <authorList>
            <person name="Campanaro S."/>
            <person name="Treu L."/>
            <person name="Rodriguez-R L.M."/>
            <person name="Kovalovszki A."/>
            <person name="Ziels R.M."/>
            <person name="Maus I."/>
            <person name="Zhu X."/>
            <person name="Kougias P.G."/>
            <person name="Basile A."/>
            <person name="Luo G."/>
            <person name="Schluter A."/>
            <person name="Konstantinidis K.T."/>
            <person name="Angelidaki I."/>
        </authorList>
    </citation>
    <scope>NUCLEOTIDE SEQUENCE [LARGE SCALE GENOMIC DNA]</scope>
    <source>
        <strain evidence="2">AS04akNAM_125</strain>
    </source>
</reference>
<feature type="non-terminal residue" evidence="2">
    <location>
        <position position="1"/>
    </location>
</feature>
<comment type="caution">
    <text evidence="2">The sequence shown here is derived from an EMBL/GenBank/DDBJ whole genome shotgun (WGS) entry which is preliminary data.</text>
</comment>
<sequence>PAAQPAASAVSAAAMADALSALTNLGYAASEAAGAVAQAAALDQGAATPSLIRAALRLLAPKE</sequence>
<dbReference type="GO" id="GO:0006281">
    <property type="term" value="P:DNA repair"/>
    <property type="evidence" value="ECO:0007669"/>
    <property type="project" value="InterPro"/>
</dbReference>
<dbReference type="SUPFAM" id="SSF46929">
    <property type="entry name" value="DNA helicase RuvA subunit, C-terminal domain"/>
    <property type="match status" value="1"/>
</dbReference>
<dbReference type="Gene3D" id="1.10.8.10">
    <property type="entry name" value="DNA helicase RuvA subunit, C-terminal domain"/>
    <property type="match status" value="1"/>
</dbReference>
<dbReference type="GO" id="GO:0009378">
    <property type="term" value="F:four-way junction helicase activity"/>
    <property type="evidence" value="ECO:0007669"/>
    <property type="project" value="InterPro"/>
</dbReference>
<protein>
    <submittedName>
        <fullName evidence="2">Holliday junction branch migration protein RuvA</fullName>
    </submittedName>
</protein>
<evidence type="ECO:0000313" key="2">
    <source>
        <dbReference type="EMBL" id="HHW33342.1"/>
    </source>
</evidence>
<feature type="domain" description="Holliday junction DNA helicase RuvA C-terminal" evidence="1">
    <location>
        <begin position="14"/>
        <end position="60"/>
    </location>
</feature>
<organism evidence="2 3">
    <name type="scientific">Paracoccus solventivorans</name>
    <dbReference type="NCBI Taxonomy" id="53463"/>
    <lineage>
        <taxon>Bacteria</taxon>
        <taxon>Pseudomonadati</taxon>
        <taxon>Pseudomonadota</taxon>
        <taxon>Alphaproteobacteria</taxon>
        <taxon>Rhodobacterales</taxon>
        <taxon>Paracoccaceae</taxon>
        <taxon>Paracoccus</taxon>
    </lineage>
</organism>
<dbReference type="Pfam" id="PF07499">
    <property type="entry name" value="RuvA_C"/>
    <property type="match status" value="1"/>
</dbReference>
<gene>
    <name evidence="2" type="ORF">GXX24_04255</name>
</gene>
<name>A0A832PLV0_9RHOB</name>
<dbReference type="AlphaFoldDB" id="A0A832PLV0"/>
<dbReference type="GO" id="GO:0009379">
    <property type="term" value="C:Holliday junction helicase complex"/>
    <property type="evidence" value="ECO:0007669"/>
    <property type="project" value="InterPro"/>
</dbReference>
<evidence type="ECO:0000313" key="3">
    <source>
        <dbReference type="Proteomes" id="UP000580830"/>
    </source>
</evidence>